<proteinExistence type="predicted"/>
<accession>A0ABU6RH37</accession>
<keyword evidence="3" id="KW-1185">Reference proteome</keyword>
<feature type="transmembrane region" description="Helical" evidence="1">
    <location>
        <begin position="359"/>
        <end position="377"/>
    </location>
</feature>
<comment type="caution">
    <text evidence="2">The sequence shown here is derived from an EMBL/GenBank/DDBJ whole genome shotgun (WGS) entry which is preliminary data.</text>
</comment>
<evidence type="ECO:0000313" key="2">
    <source>
        <dbReference type="EMBL" id="MED6123136.1"/>
    </source>
</evidence>
<dbReference type="InterPro" id="IPR012340">
    <property type="entry name" value="NA-bd_OB-fold"/>
</dbReference>
<dbReference type="Gene3D" id="2.40.50.140">
    <property type="entry name" value="Nucleic acid-binding proteins"/>
    <property type="match status" value="2"/>
</dbReference>
<evidence type="ECO:0000313" key="3">
    <source>
        <dbReference type="Proteomes" id="UP001341840"/>
    </source>
</evidence>
<evidence type="ECO:0000256" key="1">
    <source>
        <dbReference type="SAM" id="Phobius"/>
    </source>
</evidence>
<dbReference type="SUPFAM" id="SSF50249">
    <property type="entry name" value="Nucleic acid-binding proteins"/>
    <property type="match status" value="1"/>
</dbReference>
<keyword evidence="1" id="KW-0472">Membrane</keyword>
<name>A0ABU6RH37_9FABA</name>
<keyword evidence="1" id="KW-1133">Transmembrane helix</keyword>
<reference evidence="2 3" key="1">
    <citation type="journal article" date="2023" name="Plants (Basel)">
        <title>Bridging the Gap: Combining Genomics and Transcriptomics Approaches to Understand Stylosanthes scabra, an Orphan Legume from the Brazilian Caatinga.</title>
        <authorList>
            <person name="Ferreira-Neto J.R.C."/>
            <person name="da Silva M.D."/>
            <person name="Binneck E."/>
            <person name="de Melo N.F."/>
            <person name="da Silva R.H."/>
            <person name="de Melo A.L.T.M."/>
            <person name="Pandolfi V."/>
            <person name="Bustamante F.O."/>
            <person name="Brasileiro-Vidal A.C."/>
            <person name="Benko-Iseppon A.M."/>
        </authorList>
    </citation>
    <scope>NUCLEOTIDE SEQUENCE [LARGE SCALE GENOMIC DNA]</scope>
    <source>
        <tissue evidence="2">Leaves</tissue>
    </source>
</reference>
<dbReference type="EMBL" id="JASCZI010030497">
    <property type="protein sequence ID" value="MED6123136.1"/>
    <property type="molecule type" value="Genomic_DNA"/>
</dbReference>
<sequence>MYRMTCLMVVDPKMRLKLRTIPCPWMMLLDPPIFPCNLFRFRTVAEVMDDEVVLPSDFIGEVVGKGDPREVVTSFGTKTKRMVVVLQDSENQRINCNLFGKMVDTMVSRWNGKISLQSNFDLSKVHVNPLLQEVTSFRERLVNDGDTLSGRISQLDSDGAMNGVDEIVKGKASVLTICQIVESTKIAVKIVALNVGSKDWYYEACTGCHKKVEGLVGETYNCATVCKKDTGKPGVQGGGYGTGFSWFDHTALMGEREAKLLCRKASDQVLKELPEADDDYPLSLNKMLERKLLIKIHVRNSNILEGDPVYPVIKIVEDADLVEEYMVNPKPITETSVDQHPVFFPRSQIAPILQLKFRAIWLILFLTVILNIVWMLWTSLEAWRTKP</sequence>
<keyword evidence="1" id="KW-0812">Transmembrane</keyword>
<organism evidence="2 3">
    <name type="scientific">Stylosanthes scabra</name>
    <dbReference type="NCBI Taxonomy" id="79078"/>
    <lineage>
        <taxon>Eukaryota</taxon>
        <taxon>Viridiplantae</taxon>
        <taxon>Streptophyta</taxon>
        <taxon>Embryophyta</taxon>
        <taxon>Tracheophyta</taxon>
        <taxon>Spermatophyta</taxon>
        <taxon>Magnoliopsida</taxon>
        <taxon>eudicotyledons</taxon>
        <taxon>Gunneridae</taxon>
        <taxon>Pentapetalae</taxon>
        <taxon>rosids</taxon>
        <taxon>fabids</taxon>
        <taxon>Fabales</taxon>
        <taxon>Fabaceae</taxon>
        <taxon>Papilionoideae</taxon>
        <taxon>50 kb inversion clade</taxon>
        <taxon>dalbergioids sensu lato</taxon>
        <taxon>Dalbergieae</taxon>
        <taxon>Pterocarpus clade</taxon>
        <taxon>Stylosanthes</taxon>
    </lineage>
</organism>
<dbReference type="Proteomes" id="UP001341840">
    <property type="component" value="Unassembled WGS sequence"/>
</dbReference>
<gene>
    <name evidence="2" type="ORF">PIB30_046395</name>
</gene>
<protein>
    <recommendedName>
        <fullName evidence="4">Replication factor A C-terminal domain-containing protein</fullName>
    </recommendedName>
</protein>
<evidence type="ECO:0008006" key="4">
    <source>
        <dbReference type="Google" id="ProtNLM"/>
    </source>
</evidence>